<dbReference type="Pfam" id="PF02015">
    <property type="entry name" value="Glyco_hydro_45"/>
    <property type="match status" value="1"/>
</dbReference>
<dbReference type="InterPro" id="IPR052288">
    <property type="entry name" value="GH45_Enzymes"/>
</dbReference>
<dbReference type="InterPro" id="IPR036908">
    <property type="entry name" value="RlpA-like_sf"/>
</dbReference>
<dbReference type="GO" id="GO:0008810">
    <property type="term" value="F:cellulase activity"/>
    <property type="evidence" value="ECO:0007669"/>
    <property type="project" value="UniProtKB-EC"/>
</dbReference>
<accession>A0AAW2Z8T5</accession>
<dbReference type="Gene3D" id="2.40.40.10">
    <property type="entry name" value="RlpA-like domain"/>
    <property type="match status" value="1"/>
</dbReference>
<dbReference type="InterPro" id="IPR000334">
    <property type="entry name" value="Glyco_hydro_45"/>
</dbReference>
<feature type="domain" description="Glycosyl hydrolases family 45 active site" evidence="10">
    <location>
        <begin position="38"/>
        <end position="49"/>
    </location>
</feature>
<evidence type="ECO:0000313" key="11">
    <source>
        <dbReference type="EMBL" id="KAL0485749.1"/>
    </source>
</evidence>
<feature type="active site" description="Nucleophile" evidence="9">
    <location>
        <position position="43"/>
    </location>
</feature>
<evidence type="ECO:0000256" key="4">
    <source>
        <dbReference type="ARBA" id="ARBA00022801"/>
    </source>
</evidence>
<dbReference type="SUPFAM" id="SSF50685">
    <property type="entry name" value="Barwin-like endoglucanases"/>
    <property type="match status" value="1"/>
</dbReference>
<proteinExistence type="inferred from homology"/>
<keyword evidence="12" id="KW-1185">Reference proteome</keyword>
<comment type="catalytic activity">
    <reaction evidence="1 9">
        <text>Endohydrolysis of (1-&gt;4)-beta-D-glucosidic linkages in cellulose, lichenin and cereal beta-D-glucans.</text>
        <dbReference type="EC" id="3.2.1.4"/>
    </reaction>
</comment>
<sequence length="231" mass="24934">MYYILSHQIIMKYHITSVVLILAVLTVPSFGWDGNAKTTRYWDCCKPSCAWPDNVPTGGAVNSCLKDGYNLAPPNARNICGGGGGPGGPNFVCTNQQPFSIGDILYAFSASNVECCTCYELQFTDTALAGKTMITQVINKGGDLGQNHFDIQIPGGGLGIFDGCTPQYGSWSGGERYGGVSSAAQCNNLPEQVRGGCFWRFNDFRNADNPNVNFRRINCPSALVDRSNCRA</sequence>
<keyword evidence="4" id="KW-0378">Hydrolase</keyword>
<dbReference type="PROSITE" id="PS01140">
    <property type="entry name" value="GLYCOSYL_HYDROL_F45"/>
    <property type="match status" value="1"/>
</dbReference>
<dbReference type="GO" id="GO:0030245">
    <property type="term" value="P:cellulose catabolic process"/>
    <property type="evidence" value="ECO:0007669"/>
    <property type="project" value="UniProtKB-KW"/>
</dbReference>
<keyword evidence="5" id="KW-0136">Cellulose degradation</keyword>
<dbReference type="Proteomes" id="UP001431209">
    <property type="component" value="Unassembled WGS sequence"/>
</dbReference>
<evidence type="ECO:0000256" key="3">
    <source>
        <dbReference type="ARBA" id="ARBA00012601"/>
    </source>
</evidence>
<dbReference type="EMBL" id="JAOPGA020001164">
    <property type="protein sequence ID" value="KAL0485749.1"/>
    <property type="molecule type" value="Genomic_DNA"/>
</dbReference>
<keyword evidence="6" id="KW-0119">Carbohydrate metabolism</keyword>
<comment type="similarity">
    <text evidence="2">Belongs to the glycosyl hydrolase 45 (cellulase K) family.</text>
</comment>
<organism evidence="11 12">
    <name type="scientific">Acrasis kona</name>
    <dbReference type="NCBI Taxonomy" id="1008807"/>
    <lineage>
        <taxon>Eukaryota</taxon>
        <taxon>Discoba</taxon>
        <taxon>Heterolobosea</taxon>
        <taxon>Tetramitia</taxon>
        <taxon>Eutetramitia</taxon>
        <taxon>Acrasidae</taxon>
        <taxon>Acrasis</taxon>
    </lineage>
</organism>
<reference evidence="11 12" key="1">
    <citation type="submission" date="2024-03" db="EMBL/GenBank/DDBJ databases">
        <title>The Acrasis kona genome and developmental transcriptomes reveal deep origins of eukaryotic multicellular pathways.</title>
        <authorList>
            <person name="Sheikh S."/>
            <person name="Fu C.-J."/>
            <person name="Brown M.W."/>
            <person name="Baldauf S.L."/>
        </authorList>
    </citation>
    <scope>NUCLEOTIDE SEQUENCE [LARGE SCALE GENOMIC DNA]</scope>
    <source>
        <strain evidence="11 12">ATCC MYA-3509</strain>
    </source>
</reference>
<dbReference type="EC" id="3.2.1.4" evidence="3 9"/>
<evidence type="ECO:0000256" key="1">
    <source>
        <dbReference type="ARBA" id="ARBA00000966"/>
    </source>
</evidence>
<evidence type="ECO:0000256" key="6">
    <source>
        <dbReference type="ARBA" id="ARBA00023277"/>
    </source>
</evidence>
<dbReference type="PANTHER" id="PTHR39730:SF1">
    <property type="entry name" value="ENDOGLUCANASE 1"/>
    <property type="match status" value="1"/>
</dbReference>
<comment type="caution">
    <text evidence="11">The sequence shown here is derived from an EMBL/GenBank/DDBJ whole genome shotgun (WGS) entry which is preliminary data.</text>
</comment>
<evidence type="ECO:0000259" key="10">
    <source>
        <dbReference type="PROSITE" id="PS01140"/>
    </source>
</evidence>
<evidence type="ECO:0000256" key="9">
    <source>
        <dbReference type="PROSITE-ProRule" id="PRU10069"/>
    </source>
</evidence>
<evidence type="ECO:0000256" key="8">
    <source>
        <dbReference type="ARBA" id="ARBA00023326"/>
    </source>
</evidence>
<name>A0AAW2Z8T5_9EUKA</name>
<evidence type="ECO:0000313" key="12">
    <source>
        <dbReference type="Proteomes" id="UP001431209"/>
    </source>
</evidence>
<evidence type="ECO:0000256" key="5">
    <source>
        <dbReference type="ARBA" id="ARBA00023001"/>
    </source>
</evidence>
<dbReference type="AlphaFoldDB" id="A0AAW2Z8T5"/>
<keyword evidence="8" id="KW-0624">Polysaccharide degradation</keyword>
<evidence type="ECO:0000256" key="7">
    <source>
        <dbReference type="ARBA" id="ARBA00023295"/>
    </source>
</evidence>
<protein>
    <recommendedName>
        <fullName evidence="3 9">Cellulase</fullName>
        <ecNumber evidence="3 9">3.2.1.4</ecNumber>
    </recommendedName>
</protein>
<gene>
    <name evidence="11" type="ORF">AKO1_003251</name>
</gene>
<dbReference type="PANTHER" id="PTHR39730">
    <property type="entry name" value="ENDOGLUCANASE 1"/>
    <property type="match status" value="1"/>
</dbReference>
<keyword evidence="7" id="KW-0326">Glycosidase</keyword>
<evidence type="ECO:0000256" key="2">
    <source>
        <dbReference type="ARBA" id="ARBA00007793"/>
    </source>
</evidence>